<sequence>MAQFPKRSRNQITLAFLVTLILGTVVTVWFTVQSGTPHMAAVMGILAVFVVIVVASTVWLAKEKPRHAVAETAEH</sequence>
<dbReference type="AlphaFoldDB" id="A0A9X2KIT7"/>
<protein>
    <submittedName>
        <fullName evidence="2">Uncharacterized protein</fullName>
    </submittedName>
</protein>
<organism evidence="2 3">
    <name type="scientific">Rothia santali</name>
    <dbReference type="NCBI Taxonomy" id="2949643"/>
    <lineage>
        <taxon>Bacteria</taxon>
        <taxon>Bacillati</taxon>
        <taxon>Actinomycetota</taxon>
        <taxon>Actinomycetes</taxon>
        <taxon>Micrococcales</taxon>
        <taxon>Micrococcaceae</taxon>
        <taxon>Rothia</taxon>
    </lineage>
</organism>
<evidence type="ECO:0000313" key="2">
    <source>
        <dbReference type="EMBL" id="MCP3426174.1"/>
    </source>
</evidence>
<accession>A0A9X2KIT7</accession>
<evidence type="ECO:0000313" key="3">
    <source>
        <dbReference type="Proteomes" id="UP001139502"/>
    </source>
</evidence>
<dbReference type="EMBL" id="JANAFB010000020">
    <property type="protein sequence ID" value="MCP3426174.1"/>
    <property type="molecule type" value="Genomic_DNA"/>
</dbReference>
<keyword evidence="1" id="KW-0472">Membrane</keyword>
<dbReference type="RefSeq" id="WP_254166720.1">
    <property type="nucleotide sequence ID" value="NZ_JANAFB010000020.1"/>
</dbReference>
<keyword evidence="1" id="KW-1133">Transmembrane helix</keyword>
<name>A0A9X2KIT7_9MICC</name>
<feature type="transmembrane region" description="Helical" evidence="1">
    <location>
        <begin position="38"/>
        <end position="61"/>
    </location>
</feature>
<proteinExistence type="predicted"/>
<keyword evidence="1" id="KW-0812">Transmembrane</keyword>
<keyword evidence="3" id="KW-1185">Reference proteome</keyword>
<comment type="caution">
    <text evidence="2">The sequence shown here is derived from an EMBL/GenBank/DDBJ whole genome shotgun (WGS) entry which is preliminary data.</text>
</comment>
<evidence type="ECO:0000256" key="1">
    <source>
        <dbReference type="SAM" id="Phobius"/>
    </source>
</evidence>
<gene>
    <name evidence="2" type="ORF">NBM05_09185</name>
</gene>
<dbReference type="Proteomes" id="UP001139502">
    <property type="component" value="Unassembled WGS sequence"/>
</dbReference>
<reference evidence="2" key="1">
    <citation type="submission" date="2022-06" db="EMBL/GenBank/DDBJ databases">
        <title>Rothia sp. isolated from sandalwood seedling.</title>
        <authorList>
            <person name="Tuikhar N."/>
            <person name="Kirdat K."/>
            <person name="Thorat V."/>
            <person name="Swetha P."/>
            <person name="Padma S."/>
            <person name="Sundararaj R."/>
            <person name="Yadav A."/>
        </authorList>
    </citation>
    <scope>NUCLEOTIDE SEQUENCE</scope>
    <source>
        <strain evidence="2">AR01</strain>
    </source>
</reference>
<feature type="transmembrane region" description="Helical" evidence="1">
    <location>
        <begin position="12"/>
        <end position="32"/>
    </location>
</feature>